<dbReference type="InterPro" id="IPR023801">
    <property type="entry name" value="His_deacetylse_dom"/>
</dbReference>
<dbReference type="InterPro" id="IPR023696">
    <property type="entry name" value="Ureohydrolase_dom_sf"/>
</dbReference>
<sequence>MIIYRLLSILLFIFMALSPLSAVAVEKKIAVLYDKRMLAHDTGIGHPETPRRIESAYTAIKNDKLLTKHLIWPSIKEVSDTTLQLVHTKKYIDQIAKEISTLKATETAYLSTGDVVISRNSDMAARVAVGSVIEGVNQIMTNVASSAFALVRPPGHHASSDKGMGFCIYNNIAIAARYLQQQFGLERILIVDFDVHHGNGTQDIFYEDPSVFYFSVHQHPLYPGTGSPQEIGSGKGEGYTLNVELPRGSNDRDLVNAFNDRLVSAMKKYKPEFILVSAGFDGHHNDPLGELSYSPRGYQGVAKVLSNLSREHAKEKIMYVVEGGYSYDNMSQSILAILHVLEKDRF</sequence>
<dbReference type="PANTHER" id="PTHR10625:SF10">
    <property type="entry name" value="HISTONE DEACETYLASE HDAC1"/>
    <property type="match status" value="1"/>
</dbReference>
<dbReference type="PRINTS" id="PR01270">
    <property type="entry name" value="HDASUPER"/>
</dbReference>
<dbReference type="EMBL" id="AAUX01000001">
    <property type="protein sequence ID" value="EAV47323.1"/>
    <property type="molecule type" value="Genomic_DNA"/>
</dbReference>
<proteinExistence type="inferred from homology"/>
<comment type="similarity">
    <text evidence="1">Belongs to the histone deacetylase family.</text>
</comment>
<dbReference type="Gene3D" id="3.40.800.20">
    <property type="entry name" value="Histone deacetylase domain"/>
    <property type="match status" value="1"/>
</dbReference>
<keyword evidence="4" id="KW-1185">Reference proteome</keyword>
<protein>
    <submittedName>
        <fullName evidence="3">Histone deacetylase family protein</fullName>
    </submittedName>
</protein>
<accession>A0P713</accession>
<dbReference type="Pfam" id="PF00850">
    <property type="entry name" value="Hist_deacetyl"/>
    <property type="match status" value="1"/>
</dbReference>
<dbReference type="Proteomes" id="UP000054262">
    <property type="component" value="Unassembled WGS sequence"/>
</dbReference>
<evidence type="ECO:0000313" key="4">
    <source>
        <dbReference type="Proteomes" id="UP000054262"/>
    </source>
</evidence>
<dbReference type="InterPro" id="IPR000286">
    <property type="entry name" value="HDACs"/>
</dbReference>
<organism evidence="3 4">
    <name type="scientific">Methylophilales bacterium HTCC2181</name>
    <dbReference type="NCBI Taxonomy" id="383631"/>
    <lineage>
        <taxon>Bacteria</taxon>
        <taxon>Pseudomonadati</taxon>
        <taxon>Pseudomonadota</taxon>
        <taxon>Betaproteobacteria</taxon>
        <taxon>Nitrosomonadales</taxon>
        <taxon>OM43 clade</taxon>
    </lineage>
</organism>
<dbReference type="InterPro" id="IPR037138">
    <property type="entry name" value="His_deacetylse_dom_sf"/>
</dbReference>
<name>A0P713_9PROT</name>
<gene>
    <name evidence="3" type="ORF">MB2181_04580</name>
</gene>
<evidence type="ECO:0000259" key="2">
    <source>
        <dbReference type="Pfam" id="PF00850"/>
    </source>
</evidence>
<evidence type="ECO:0000256" key="1">
    <source>
        <dbReference type="ARBA" id="ARBA00005947"/>
    </source>
</evidence>
<dbReference type="SUPFAM" id="SSF52768">
    <property type="entry name" value="Arginase/deacetylase"/>
    <property type="match status" value="1"/>
</dbReference>
<dbReference type="GO" id="GO:0004407">
    <property type="term" value="F:histone deacetylase activity"/>
    <property type="evidence" value="ECO:0007669"/>
    <property type="project" value="TreeGrafter"/>
</dbReference>
<comment type="caution">
    <text evidence="3">The sequence shown here is derived from an EMBL/GenBank/DDBJ whole genome shotgun (WGS) entry which is preliminary data.</text>
</comment>
<dbReference type="PANTHER" id="PTHR10625">
    <property type="entry name" value="HISTONE DEACETYLASE HDAC1-RELATED"/>
    <property type="match status" value="1"/>
</dbReference>
<dbReference type="GO" id="GO:0040029">
    <property type="term" value="P:epigenetic regulation of gene expression"/>
    <property type="evidence" value="ECO:0007669"/>
    <property type="project" value="TreeGrafter"/>
</dbReference>
<evidence type="ECO:0000313" key="3">
    <source>
        <dbReference type="EMBL" id="EAV47323.1"/>
    </source>
</evidence>
<dbReference type="CDD" id="cd09992">
    <property type="entry name" value="HDAC_classII"/>
    <property type="match status" value="1"/>
</dbReference>
<feature type="domain" description="Histone deacetylase" evidence="2">
    <location>
        <begin position="46"/>
        <end position="340"/>
    </location>
</feature>
<reference evidence="3 4" key="1">
    <citation type="submission" date="2006-11" db="EMBL/GenBank/DDBJ databases">
        <authorList>
            <person name="Giovannoni S."/>
            <person name="Vergin K."/>
            <person name="Ferriera S."/>
            <person name="Johnson J."/>
            <person name="Kravitz S."/>
            <person name="Beeson K."/>
            <person name="Sutton G."/>
            <person name="Rogers Y.-H."/>
            <person name="Friedman R."/>
            <person name="Frazier M."/>
            <person name="Venter J.C."/>
        </authorList>
    </citation>
    <scope>NUCLEOTIDE SEQUENCE [LARGE SCALE GENOMIC DNA]</scope>
    <source>
        <strain evidence="3 4">HTCC2181</strain>
    </source>
</reference>
<dbReference type="AlphaFoldDB" id="A0P713"/>